<feature type="site" description="Important for catalysis" evidence="6">
    <location>
        <position position="153"/>
    </location>
</feature>
<dbReference type="InterPro" id="IPR036291">
    <property type="entry name" value="NAD(P)-bd_dom_sf"/>
</dbReference>
<evidence type="ECO:0000256" key="4">
    <source>
        <dbReference type="PIRSR" id="PIRSR000185-1"/>
    </source>
</evidence>
<evidence type="ECO:0000256" key="7">
    <source>
        <dbReference type="RuleBase" id="RU004417"/>
    </source>
</evidence>
<dbReference type="InterPro" id="IPR014362">
    <property type="entry name" value="Glu_DH"/>
</dbReference>
<dbReference type="EMBL" id="MFID01000019">
    <property type="protein sequence ID" value="OGF81062.1"/>
    <property type="molecule type" value="Genomic_DNA"/>
</dbReference>
<dbReference type="AlphaFoldDB" id="A0A1F5WZI6"/>
<dbReference type="PANTHER" id="PTHR11606">
    <property type="entry name" value="GLUTAMATE DEHYDROGENASE"/>
    <property type="match status" value="1"/>
</dbReference>
<protein>
    <recommendedName>
        <fullName evidence="3">Glutamate dehydrogenase</fullName>
    </recommendedName>
</protein>
<keyword evidence="5" id="KW-0520">NAD</keyword>
<feature type="binding site" evidence="5">
    <location>
        <position position="99"/>
    </location>
    <ligand>
        <name>substrate</name>
    </ligand>
</feature>
<dbReference type="SMART" id="SM00839">
    <property type="entry name" value="ELFV_dehydrog"/>
    <property type="match status" value="1"/>
</dbReference>
<proteinExistence type="inferred from homology"/>
<evidence type="ECO:0000256" key="6">
    <source>
        <dbReference type="PIRSR" id="PIRSR000185-3"/>
    </source>
</evidence>
<dbReference type="GO" id="GO:0004352">
    <property type="term" value="F:glutamate dehydrogenase (NAD+) activity"/>
    <property type="evidence" value="ECO:0007669"/>
    <property type="project" value="TreeGrafter"/>
</dbReference>
<dbReference type="Proteomes" id="UP000178114">
    <property type="component" value="Unassembled WGS sequence"/>
</dbReference>
<dbReference type="PIRSF" id="PIRSF000185">
    <property type="entry name" value="Glu_DH"/>
    <property type="match status" value="1"/>
</dbReference>
<dbReference type="SUPFAM" id="SSF53223">
    <property type="entry name" value="Aminoacid dehydrogenase-like, N-terminal domain"/>
    <property type="match status" value="1"/>
</dbReference>
<dbReference type="InterPro" id="IPR046346">
    <property type="entry name" value="Aminoacid_DH-like_N_sf"/>
</dbReference>
<feature type="binding site" evidence="5">
    <location>
        <position position="201"/>
    </location>
    <ligand>
        <name>NAD(+)</name>
        <dbReference type="ChEBI" id="CHEBI:57540"/>
    </ligand>
</feature>
<feature type="binding site" evidence="5">
    <location>
        <position position="71"/>
    </location>
    <ligand>
        <name>substrate</name>
    </ligand>
</feature>
<evidence type="ECO:0000313" key="9">
    <source>
        <dbReference type="EMBL" id="OGF81062.1"/>
    </source>
</evidence>
<keyword evidence="5" id="KW-0547">Nucleotide-binding</keyword>
<evidence type="ECO:0000259" key="8">
    <source>
        <dbReference type="SMART" id="SM00839"/>
    </source>
</evidence>
<dbReference type="PRINTS" id="PR00082">
    <property type="entry name" value="GLFDHDRGNASE"/>
</dbReference>
<dbReference type="STRING" id="1798351.A2930_03345"/>
<gene>
    <name evidence="9" type="ORF">A2930_03345</name>
</gene>
<reference evidence="9 10" key="1">
    <citation type="journal article" date="2016" name="Nat. Commun.">
        <title>Thousands of microbial genomes shed light on interconnected biogeochemical processes in an aquifer system.</title>
        <authorList>
            <person name="Anantharaman K."/>
            <person name="Brown C.T."/>
            <person name="Hug L.A."/>
            <person name="Sharon I."/>
            <person name="Castelle C.J."/>
            <person name="Probst A.J."/>
            <person name="Thomas B.C."/>
            <person name="Singh A."/>
            <person name="Wilkins M.J."/>
            <person name="Karaoz U."/>
            <person name="Brodie E.L."/>
            <person name="Williams K.H."/>
            <person name="Hubbard S.S."/>
            <person name="Banfield J.F."/>
        </authorList>
    </citation>
    <scope>NUCLEOTIDE SEQUENCE [LARGE SCALE GENOMIC DNA]</scope>
</reference>
<dbReference type="GO" id="GO:0000166">
    <property type="term" value="F:nucleotide binding"/>
    <property type="evidence" value="ECO:0007669"/>
    <property type="project" value="UniProtKB-KW"/>
</dbReference>
<evidence type="ECO:0000256" key="2">
    <source>
        <dbReference type="ARBA" id="ARBA00023002"/>
    </source>
</evidence>
<dbReference type="Gene3D" id="3.40.50.720">
    <property type="entry name" value="NAD(P)-binding Rossmann-like Domain"/>
    <property type="match status" value="1"/>
</dbReference>
<organism evidence="9 10">
    <name type="scientific">Candidatus Giovannonibacteria bacterium RIFCSPLOWO2_01_FULL_45_34</name>
    <dbReference type="NCBI Taxonomy" id="1798351"/>
    <lineage>
        <taxon>Bacteria</taxon>
        <taxon>Candidatus Giovannoniibacteriota</taxon>
    </lineage>
</organism>
<dbReference type="Gene3D" id="3.40.50.10860">
    <property type="entry name" value="Leucine Dehydrogenase, chain A, domain 1"/>
    <property type="match status" value="1"/>
</dbReference>
<evidence type="ECO:0000256" key="1">
    <source>
        <dbReference type="ARBA" id="ARBA00006382"/>
    </source>
</evidence>
<feature type="active site" description="Proton donor" evidence="4">
    <location>
        <position position="111"/>
    </location>
</feature>
<keyword evidence="2 3" id="KW-0560">Oxidoreductase</keyword>
<dbReference type="InterPro" id="IPR006097">
    <property type="entry name" value="Glu/Leu/Phe/Val/Trp_DH_dimer"/>
</dbReference>
<accession>A0A1F5WZI6</accession>
<dbReference type="SUPFAM" id="SSF51735">
    <property type="entry name" value="NAD(P)-binding Rossmann-fold domains"/>
    <property type="match status" value="1"/>
</dbReference>
<feature type="binding site" evidence="5">
    <location>
        <position position="228"/>
    </location>
    <ligand>
        <name>NAD(+)</name>
        <dbReference type="ChEBI" id="CHEBI:57540"/>
    </ligand>
</feature>
<dbReference type="PANTHER" id="PTHR11606:SF13">
    <property type="entry name" value="GLUTAMATE DEHYDROGENASE 1, MITOCHONDRIAL"/>
    <property type="match status" value="1"/>
</dbReference>
<dbReference type="InterPro" id="IPR006095">
    <property type="entry name" value="Glu/Leu/Phe/Val/Trp_DH"/>
</dbReference>
<feature type="binding site" evidence="5">
    <location>
        <position position="362"/>
    </location>
    <ligand>
        <name>substrate</name>
    </ligand>
</feature>
<evidence type="ECO:0000313" key="10">
    <source>
        <dbReference type="Proteomes" id="UP000178114"/>
    </source>
</evidence>
<dbReference type="GO" id="GO:0006538">
    <property type="term" value="P:L-glutamate catabolic process"/>
    <property type="evidence" value="ECO:0007669"/>
    <property type="project" value="TreeGrafter"/>
</dbReference>
<dbReference type="Pfam" id="PF02812">
    <property type="entry name" value="ELFV_dehydrog_N"/>
    <property type="match status" value="1"/>
</dbReference>
<name>A0A1F5WZI6_9BACT</name>
<evidence type="ECO:0000256" key="3">
    <source>
        <dbReference type="PIRNR" id="PIRNR000185"/>
    </source>
</evidence>
<comment type="caution">
    <text evidence="9">The sequence shown here is derived from an EMBL/GenBank/DDBJ whole genome shotgun (WGS) entry which is preliminary data.</text>
</comment>
<comment type="similarity">
    <text evidence="1 3 7">Belongs to the Glu/Leu/Phe/Val dehydrogenases family.</text>
</comment>
<evidence type="ECO:0000256" key="5">
    <source>
        <dbReference type="PIRSR" id="PIRSR000185-2"/>
    </source>
</evidence>
<sequence>MTSTFEDCIKRLREAAAIANTNAKLVEELCNGGQITELNFPAMTLQGKEYFEAVRIHQIDTHEPGQPHPAKGGWRYAEYETKEEMIDVTQTLTMDMADKIALTGLPFKGAKGCLNLNTSKRTTDELWSITNALTLELLVHNLLDADIDVPGPDYGTNAEIMKWMYRFYGKLNTILHRPNAAAVVTGKPIDFDGCPGREDATARGGLIVYNQLVKTKNVPKVALQGFGNVGVNCFNLLTNKDFDYASGIIVAVSDVGSGLYNPNGLSTEKLFNYYQTNKTFEACKLGDAITPEQIVTETESDLFITAAREKLIHKNNAALIKTKRILELGNSAITYDADKILEDRGILVIPDVIANPGGVIASGCEWRKNRGDVPHEVDEADVRNDVYKTIDKILTRCVKKVLETKDQYGISTLRLAAKVRVLKEIERMVKRRDA</sequence>
<feature type="domain" description="Glutamate/phenylalanine/leucine/valine/L-tryptophan dehydrogenase C-terminal" evidence="8">
    <location>
        <begin position="193"/>
        <end position="433"/>
    </location>
</feature>
<dbReference type="Pfam" id="PF00208">
    <property type="entry name" value="ELFV_dehydrog"/>
    <property type="match status" value="1"/>
</dbReference>
<dbReference type="InterPro" id="IPR006096">
    <property type="entry name" value="Glu/Leu/Phe/Val/Trp_DH_C"/>
</dbReference>